<dbReference type="EMBL" id="PYSW02000013">
    <property type="protein sequence ID" value="KAG2387209.1"/>
    <property type="molecule type" value="Genomic_DNA"/>
</dbReference>
<evidence type="ECO:0000259" key="4">
    <source>
        <dbReference type="Pfam" id="PF04828"/>
    </source>
</evidence>
<accession>A0AA88GW31</accession>
<dbReference type="Pfam" id="PF04828">
    <property type="entry name" value="GFA"/>
    <property type="match status" value="1"/>
</dbReference>
<evidence type="ECO:0000313" key="6">
    <source>
        <dbReference type="Proteomes" id="UP000816034"/>
    </source>
</evidence>
<keyword evidence="3" id="KW-0862">Zinc</keyword>
<feature type="domain" description="CENP-V/GFA" evidence="4">
    <location>
        <begin position="24"/>
        <end position="91"/>
    </location>
</feature>
<keyword evidence="6" id="KW-1185">Reference proteome</keyword>
<organism evidence="5 6">
    <name type="scientific">Naegleria lovaniensis</name>
    <name type="common">Amoeba</name>
    <dbReference type="NCBI Taxonomy" id="51637"/>
    <lineage>
        <taxon>Eukaryota</taxon>
        <taxon>Discoba</taxon>
        <taxon>Heterolobosea</taxon>
        <taxon>Tetramitia</taxon>
        <taxon>Eutetramitia</taxon>
        <taxon>Vahlkampfiidae</taxon>
        <taxon>Naegleria</taxon>
    </lineage>
</organism>
<dbReference type="GO" id="GO:0016846">
    <property type="term" value="F:carbon-sulfur lyase activity"/>
    <property type="evidence" value="ECO:0007669"/>
    <property type="project" value="InterPro"/>
</dbReference>
<gene>
    <name evidence="5" type="ORF">C9374_001541</name>
</gene>
<comment type="caution">
    <text evidence="5">The sequence shown here is derived from an EMBL/GenBank/DDBJ whole genome shotgun (WGS) entry which is preliminary data.</text>
</comment>
<evidence type="ECO:0000256" key="3">
    <source>
        <dbReference type="ARBA" id="ARBA00022833"/>
    </source>
</evidence>
<dbReference type="SUPFAM" id="SSF51316">
    <property type="entry name" value="Mss4-like"/>
    <property type="match status" value="1"/>
</dbReference>
<dbReference type="InterPro" id="IPR011057">
    <property type="entry name" value="Mss4-like_sf"/>
</dbReference>
<dbReference type="InterPro" id="IPR006913">
    <property type="entry name" value="CENP-V/GFA"/>
</dbReference>
<dbReference type="Gene3D" id="3.90.1590.10">
    <property type="entry name" value="glutathione-dependent formaldehyde- activating enzyme (gfa)"/>
    <property type="match status" value="1"/>
</dbReference>
<keyword evidence="2" id="KW-0479">Metal-binding</keyword>
<evidence type="ECO:0000256" key="1">
    <source>
        <dbReference type="ARBA" id="ARBA00005495"/>
    </source>
</evidence>
<protein>
    <recommendedName>
        <fullName evidence="4">CENP-V/GFA domain-containing protein</fullName>
    </recommendedName>
</protein>
<dbReference type="AlphaFoldDB" id="A0AA88GW31"/>
<dbReference type="GeneID" id="68093997"/>
<evidence type="ECO:0000313" key="5">
    <source>
        <dbReference type="EMBL" id="KAG2387209.1"/>
    </source>
</evidence>
<name>A0AA88GW31_NAELO</name>
<dbReference type="Proteomes" id="UP000816034">
    <property type="component" value="Unassembled WGS sequence"/>
</dbReference>
<proteinExistence type="inferred from homology"/>
<dbReference type="RefSeq" id="XP_044551201.1">
    <property type="nucleotide sequence ID" value="XM_044690860.1"/>
</dbReference>
<comment type="similarity">
    <text evidence="1">Belongs to the Gfa family.</text>
</comment>
<sequence length="220" mass="24908">MSTSNLTTTTSSTLVDPNTHKIVRTAHCRCGKLSFSVEGNNRVFGHYCHCRNCRKGTFAPFTLLIAVPFYQFKWTTSIKSEELRQKNSNSFESFTNCPQHEAENDIPQDCRDLPSIVKTVELSPGIIGFYCSECGAMIAQKPTNADFISTLACCYDEMQQAFCPLTDVIEKEQLNHACFFTPENHVNYENRVCDVKDDLPKFMDFPQPRGSGRMYEPVGK</sequence>
<dbReference type="GO" id="GO:0046872">
    <property type="term" value="F:metal ion binding"/>
    <property type="evidence" value="ECO:0007669"/>
    <property type="project" value="UniProtKB-KW"/>
</dbReference>
<reference evidence="5 6" key="1">
    <citation type="journal article" date="2018" name="BMC Genomics">
        <title>The genome of Naegleria lovaniensis, the basis for a comparative approach to unravel pathogenicity factors of the human pathogenic amoeba N. fowleri.</title>
        <authorList>
            <person name="Liechti N."/>
            <person name="Schurch N."/>
            <person name="Bruggmann R."/>
            <person name="Wittwer M."/>
        </authorList>
    </citation>
    <scope>NUCLEOTIDE SEQUENCE [LARGE SCALE GENOMIC DNA]</scope>
    <source>
        <strain evidence="5 6">ATCC 30569</strain>
    </source>
</reference>
<evidence type="ECO:0000256" key="2">
    <source>
        <dbReference type="ARBA" id="ARBA00022723"/>
    </source>
</evidence>